<proteinExistence type="predicted"/>
<reference evidence="1 2" key="1">
    <citation type="journal article" date="2013" name="Genome Biol.">
        <title>The genome sequence of the most widely cultivated cacao type and its use to identify candidate genes regulating pod color.</title>
        <authorList>
            <person name="Motamayor J.C."/>
            <person name="Mockaitis K."/>
            <person name="Schmutz J."/>
            <person name="Haiminen N."/>
            <person name="Iii D.L."/>
            <person name="Cornejo O."/>
            <person name="Findley S.D."/>
            <person name="Zheng P."/>
            <person name="Utro F."/>
            <person name="Royaert S."/>
            <person name="Saski C."/>
            <person name="Jenkins J."/>
            <person name="Podicheti R."/>
            <person name="Zhao M."/>
            <person name="Scheffler B.E."/>
            <person name="Stack J.C."/>
            <person name="Feltus F.A."/>
            <person name="Mustiga G.M."/>
            <person name="Amores F."/>
            <person name="Phillips W."/>
            <person name="Marelli J.P."/>
            <person name="May G.D."/>
            <person name="Shapiro H."/>
            <person name="Ma J."/>
            <person name="Bustamante C.D."/>
            <person name="Schnell R.J."/>
            <person name="Main D."/>
            <person name="Gilbert D."/>
            <person name="Parida L."/>
            <person name="Kuhn D.N."/>
        </authorList>
    </citation>
    <scope>NUCLEOTIDE SEQUENCE [LARGE SCALE GENOMIC DNA]</scope>
    <source>
        <strain evidence="2">cv. Matina 1-6</strain>
    </source>
</reference>
<dbReference type="Gramene" id="EOY34566">
    <property type="protein sequence ID" value="EOY34566"/>
    <property type="gene ID" value="TCM_042193"/>
</dbReference>
<dbReference type="AlphaFoldDB" id="A0A061GYH2"/>
<dbReference type="EMBL" id="CM001887">
    <property type="protein sequence ID" value="EOY34566.1"/>
    <property type="molecule type" value="Genomic_DNA"/>
</dbReference>
<protein>
    <submittedName>
        <fullName evidence="1">Uncharacterized protein</fullName>
    </submittedName>
</protein>
<sequence>MFNIHMEHENVTARKGRAAFSLVPGRLSCLFYKARIEQVLKMTISTADRHVGNVSEVGNVPDPFRLALFVPVLRSGSMKVGSDFRTAEHGF</sequence>
<gene>
    <name evidence="1" type="ORF">TCM_042193</name>
</gene>
<evidence type="ECO:0000313" key="2">
    <source>
        <dbReference type="Proteomes" id="UP000026915"/>
    </source>
</evidence>
<dbReference type="Proteomes" id="UP000026915">
    <property type="component" value="Chromosome 9"/>
</dbReference>
<organism evidence="1 2">
    <name type="scientific">Theobroma cacao</name>
    <name type="common">Cacao</name>
    <name type="synonym">Cocoa</name>
    <dbReference type="NCBI Taxonomy" id="3641"/>
    <lineage>
        <taxon>Eukaryota</taxon>
        <taxon>Viridiplantae</taxon>
        <taxon>Streptophyta</taxon>
        <taxon>Embryophyta</taxon>
        <taxon>Tracheophyta</taxon>
        <taxon>Spermatophyta</taxon>
        <taxon>Magnoliopsida</taxon>
        <taxon>eudicotyledons</taxon>
        <taxon>Gunneridae</taxon>
        <taxon>Pentapetalae</taxon>
        <taxon>rosids</taxon>
        <taxon>malvids</taxon>
        <taxon>Malvales</taxon>
        <taxon>Malvaceae</taxon>
        <taxon>Byttnerioideae</taxon>
        <taxon>Theobroma</taxon>
    </lineage>
</organism>
<keyword evidence="2" id="KW-1185">Reference proteome</keyword>
<name>A0A061GYH2_THECC</name>
<accession>A0A061GYH2</accession>
<evidence type="ECO:0000313" key="1">
    <source>
        <dbReference type="EMBL" id="EOY34566.1"/>
    </source>
</evidence>
<dbReference type="HOGENOM" id="CLU_2431440_0_0_1"/>
<dbReference type="InParanoid" id="A0A061GYH2"/>